<dbReference type="PROSITE" id="PS50883">
    <property type="entry name" value="EAL"/>
    <property type="match status" value="1"/>
</dbReference>
<name>A0ABU2K9J4_9ACTN</name>
<dbReference type="RefSeq" id="WP_311345668.1">
    <property type="nucleotide sequence ID" value="NZ_JAVREI010000008.1"/>
</dbReference>
<evidence type="ECO:0000256" key="1">
    <source>
        <dbReference type="SAM" id="MobiDB-lite"/>
    </source>
</evidence>
<dbReference type="InterPro" id="IPR035919">
    <property type="entry name" value="EAL_sf"/>
</dbReference>
<dbReference type="PANTHER" id="PTHR33121">
    <property type="entry name" value="CYCLIC DI-GMP PHOSPHODIESTERASE PDEF"/>
    <property type="match status" value="1"/>
</dbReference>
<protein>
    <submittedName>
        <fullName evidence="3">EAL domain-containing protein</fullName>
    </submittedName>
</protein>
<dbReference type="SMART" id="SM00065">
    <property type="entry name" value="GAF"/>
    <property type="match status" value="1"/>
</dbReference>
<organism evidence="3 4">
    <name type="scientific">Blastococcus goldschmidtiae</name>
    <dbReference type="NCBI Taxonomy" id="3075546"/>
    <lineage>
        <taxon>Bacteria</taxon>
        <taxon>Bacillati</taxon>
        <taxon>Actinomycetota</taxon>
        <taxon>Actinomycetes</taxon>
        <taxon>Geodermatophilales</taxon>
        <taxon>Geodermatophilaceae</taxon>
        <taxon>Blastococcus</taxon>
    </lineage>
</organism>
<dbReference type="Proteomes" id="UP001183222">
    <property type="component" value="Unassembled WGS sequence"/>
</dbReference>
<dbReference type="Gene3D" id="3.30.450.40">
    <property type="match status" value="1"/>
</dbReference>
<dbReference type="SUPFAM" id="SSF141868">
    <property type="entry name" value="EAL domain-like"/>
    <property type="match status" value="1"/>
</dbReference>
<dbReference type="InterPro" id="IPR050706">
    <property type="entry name" value="Cyclic-di-GMP_PDE-like"/>
</dbReference>
<dbReference type="EMBL" id="JAVREI010000008">
    <property type="protein sequence ID" value="MDT0276857.1"/>
    <property type="molecule type" value="Genomic_DNA"/>
</dbReference>
<dbReference type="InterPro" id="IPR029016">
    <property type="entry name" value="GAF-like_dom_sf"/>
</dbReference>
<dbReference type="SMART" id="SM00052">
    <property type="entry name" value="EAL"/>
    <property type="match status" value="1"/>
</dbReference>
<dbReference type="PANTHER" id="PTHR33121:SF76">
    <property type="entry name" value="SIGNALING PROTEIN"/>
    <property type="match status" value="1"/>
</dbReference>
<dbReference type="SUPFAM" id="SSF55781">
    <property type="entry name" value="GAF domain-like"/>
    <property type="match status" value="1"/>
</dbReference>
<keyword evidence="4" id="KW-1185">Reference proteome</keyword>
<gene>
    <name evidence="3" type="ORF">RM425_13175</name>
</gene>
<dbReference type="Pfam" id="PF13185">
    <property type="entry name" value="GAF_2"/>
    <property type="match status" value="1"/>
</dbReference>
<dbReference type="Gene3D" id="3.20.20.450">
    <property type="entry name" value="EAL domain"/>
    <property type="match status" value="1"/>
</dbReference>
<dbReference type="CDD" id="cd01948">
    <property type="entry name" value="EAL"/>
    <property type="match status" value="1"/>
</dbReference>
<comment type="caution">
    <text evidence="3">The sequence shown here is derived from an EMBL/GenBank/DDBJ whole genome shotgun (WGS) entry which is preliminary data.</text>
</comment>
<dbReference type="Pfam" id="PF00563">
    <property type="entry name" value="EAL"/>
    <property type="match status" value="1"/>
</dbReference>
<feature type="region of interest" description="Disordered" evidence="1">
    <location>
        <begin position="398"/>
        <end position="419"/>
    </location>
</feature>
<feature type="domain" description="EAL" evidence="2">
    <location>
        <begin position="155"/>
        <end position="395"/>
    </location>
</feature>
<reference evidence="4" key="1">
    <citation type="submission" date="2023-07" db="EMBL/GenBank/DDBJ databases">
        <title>30 novel species of actinomycetes from the DSMZ collection.</title>
        <authorList>
            <person name="Nouioui I."/>
        </authorList>
    </citation>
    <scope>NUCLEOTIDE SEQUENCE [LARGE SCALE GENOMIC DNA]</scope>
    <source>
        <strain evidence="4">DSM 46792</strain>
    </source>
</reference>
<evidence type="ECO:0000259" key="2">
    <source>
        <dbReference type="PROSITE" id="PS50883"/>
    </source>
</evidence>
<dbReference type="InterPro" id="IPR003018">
    <property type="entry name" value="GAF"/>
</dbReference>
<proteinExistence type="predicted"/>
<dbReference type="InterPro" id="IPR001633">
    <property type="entry name" value="EAL_dom"/>
</dbReference>
<sequence length="419" mass="45060">MSKSRTDAEQQIAELLRTAKKSLHLSVAFLSRLDGTTQHLEVVESSVPFLFQEGATQVQETTLCQAILDKKLPVVIPNLKDFPRAMELPAARMPRIRSYVSVPVTLSDGSLYGTFCAAGFTSDKDLTKRDKSLMDVLASAASVIIEPQVKEEERRTAIEQRLGPVVADGGPVVALQPIVDLATGLRVGSEALSRFPAAWETTPDVVFAEAHSVGRGDELELLALRRAADHLDDVDGYVAMNVSPGTLMTPECARLLSELPLDRILLELSEHDQVDDYDALAATLAPFRAAGMKLAIDDVGAGFSSLRHIVITSPDVLKIDRSLVTGLDTDPVRTTLIRSLVDFATGLQARVVAEGIETAEEAAALRTLGVDYGQGWHFGRPAVPGPRPAHDAELATASGIPLPRQRSEHTGPIDQALSA</sequence>
<evidence type="ECO:0000313" key="4">
    <source>
        <dbReference type="Proteomes" id="UP001183222"/>
    </source>
</evidence>
<accession>A0ABU2K9J4</accession>
<evidence type="ECO:0000313" key="3">
    <source>
        <dbReference type="EMBL" id="MDT0276857.1"/>
    </source>
</evidence>